<dbReference type="AlphaFoldDB" id="A0A9P4NW08"/>
<keyword evidence="3" id="KW-1185">Reference proteome</keyword>
<dbReference type="EMBL" id="MU007026">
    <property type="protein sequence ID" value="KAF2432348.1"/>
    <property type="molecule type" value="Genomic_DNA"/>
</dbReference>
<accession>A0A9P4NW08</accession>
<protein>
    <submittedName>
        <fullName evidence="2">Uncharacterized protein</fullName>
    </submittedName>
</protein>
<evidence type="ECO:0000313" key="3">
    <source>
        <dbReference type="Proteomes" id="UP000800235"/>
    </source>
</evidence>
<evidence type="ECO:0000256" key="1">
    <source>
        <dbReference type="SAM" id="MobiDB-lite"/>
    </source>
</evidence>
<feature type="region of interest" description="Disordered" evidence="1">
    <location>
        <begin position="334"/>
        <end position="373"/>
    </location>
</feature>
<evidence type="ECO:0000313" key="2">
    <source>
        <dbReference type="EMBL" id="KAF2432348.1"/>
    </source>
</evidence>
<sequence>METAAMDDLQLGHFDHDIQFSEEEVKILQGQLDAPVSPRTMAEPPHVDLGCFGLDDKLHMPDVPIQSVETTDGKAVEAMRTPKDFDSATAQDVIEVDETNGNHQSTDSSFQSFDASAMGLKSESGDPILYSADIDDLFTLDDPPMQAIDHRLSPPDHALSTLSSSFQPNHQFIMQQQNATLNYSHADMNPSFFPQMHRNPAIAEHPIVADHLFANGRRRSQSVPVEGGPSFQRRLDRGDAISIGRPISGSPTPVMGPPMRQVQGYRHHPYQWQDNGSAMRSGGGPPRMVNGMSPHVNNSMYHPGFAQGPTLRHTHSAPLGLNGDSAIVEREGFMNAVGGGGGGSTHRRQMNQREENDRKKIKKQKSQNATSVNELDSRNHYFDMAMMHFGIIEQLLRDGFDDLKYGKPDELERARTESRKQNRQLTVLTQPLHHLPTHSKPTFDLPQTGSDVKGADSCIIDLCLEYYGVPYSSAMYPWEKKRALLDYIGCGMVLMREILE</sequence>
<reference evidence="2" key="1">
    <citation type="journal article" date="2020" name="Stud. Mycol.">
        <title>101 Dothideomycetes genomes: a test case for predicting lifestyles and emergence of pathogens.</title>
        <authorList>
            <person name="Haridas S."/>
            <person name="Albert R."/>
            <person name="Binder M."/>
            <person name="Bloem J."/>
            <person name="Labutti K."/>
            <person name="Salamov A."/>
            <person name="Andreopoulos B."/>
            <person name="Baker S."/>
            <person name="Barry K."/>
            <person name="Bills G."/>
            <person name="Bluhm B."/>
            <person name="Cannon C."/>
            <person name="Castanera R."/>
            <person name="Culley D."/>
            <person name="Daum C."/>
            <person name="Ezra D."/>
            <person name="Gonzalez J."/>
            <person name="Henrissat B."/>
            <person name="Kuo A."/>
            <person name="Liang C."/>
            <person name="Lipzen A."/>
            <person name="Lutzoni F."/>
            <person name="Magnuson J."/>
            <person name="Mondo S."/>
            <person name="Nolan M."/>
            <person name="Ohm R."/>
            <person name="Pangilinan J."/>
            <person name="Park H.-J."/>
            <person name="Ramirez L."/>
            <person name="Alfaro M."/>
            <person name="Sun H."/>
            <person name="Tritt A."/>
            <person name="Yoshinaga Y."/>
            <person name="Zwiers L.-H."/>
            <person name="Turgeon B."/>
            <person name="Goodwin S."/>
            <person name="Spatafora J."/>
            <person name="Crous P."/>
            <person name="Grigoriev I."/>
        </authorList>
    </citation>
    <scope>NUCLEOTIDE SEQUENCE</scope>
    <source>
        <strain evidence="2">CBS 130266</strain>
    </source>
</reference>
<proteinExistence type="predicted"/>
<gene>
    <name evidence="2" type="ORF">EJ08DRAFT_130273</name>
</gene>
<dbReference type="Proteomes" id="UP000800235">
    <property type="component" value="Unassembled WGS sequence"/>
</dbReference>
<organism evidence="2 3">
    <name type="scientific">Tothia fuscella</name>
    <dbReference type="NCBI Taxonomy" id="1048955"/>
    <lineage>
        <taxon>Eukaryota</taxon>
        <taxon>Fungi</taxon>
        <taxon>Dikarya</taxon>
        <taxon>Ascomycota</taxon>
        <taxon>Pezizomycotina</taxon>
        <taxon>Dothideomycetes</taxon>
        <taxon>Pleosporomycetidae</taxon>
        <taxon>Venturiales</taxon>
        <taxon>Cylindrosympodiaceae</taxon>
        <taxon>Tothia</taxon>
    </lineage>
</organism>
<comment type="caution">
    <text evidence="2">The sequence shown here is derived from an EMBL/GenBank/DDBJ whole genome shotgun (WGS) entry which is preliminary data.</text>
</comment>
<name>A0A9P4NW08_9PEZI</name>